<proteinExistence type="predicted"/>
<organism evidence="1 2">
    <name type="scientific">Rhodovulum iodosum</name>
    <dbReference type="NCBI Taxonomy" id="68291"/>
    <lineage>
        <taxon>Bacteria</taxon>
        <taxon>Pseudomonadati</taxon>
        <taxon>Pseudomonadota</taxon>
        <taxon>Alphaproteobacteria</taxon>
        <taxon>Rhodobacterales</taxon>
        <taxon>Paracoccaceae</taxon>
        <taxon>Rhodovulum</taxon>
    </lineage>
</organism>
<comment type="caution">
    <text evidence="1">The sequence shown here is derived from an EMBL/GenBank/DDBJ whole genome shotgun (WGS) entry which is preliminary data.</text>
</comment>
<gene>
    <name evidence="1" type="ORF">Ga0609869_002550</name>
</gene>
<evidence type="ECO:0000313" key="1">
    <source>
        <dbReference type="EMBL" id="MEX5729197.1"/>
    </source>
</evidence>
<accession>A0ABV3XV33</accession>
<evidence type="ECO:0008006" key="3">
    <source>
        <dbReference type="Google" id="ProtNLM"/>
    </source>
</evidence>
<dbReference type="RefSeq" id="WP_125405316.1">
    <property type="nucleotide sequence ID" value="NZ_JBEHHI010000002.1"/>
</dbReference>
<name>A0ABV3XV33_9RHOB</name>
<dbReference type="EMBL" id="JBEHHI010000002">
    <property type="protein sequence ID" value="MEX5729197.1"/>
    <property type="molecule type" value="Genomic_DNA"/>
</dbReference>
<dbReference type="Proteomes" id="UP001560019">
    <property type="component" value="Unassembled WGS sequence"/>
</dbReference>
<protein>
    <recommendedName>
        <fullName evidence="3">DUF4432 family protein</fullName>
    </recommendedName>
</protein>
<reference evidence="1 2" key="1">
    <citation type="submission" date="2024-06" db="EMBL/GenBank/DDBJ databases">
        <title>Genome of Rhodovulum iodosum, a marine photoferrotroph.</title>
        <authorList>
            <person name="Bianchini G."/>
            <person name="Nikeleit V."/>
            <person name="Kappler A."/>
            <person name="Bryce C."/>
            <person name="Sanchez-Baracaldo P."/>
        </authorList>
    </citation>
    <scope>NUCLEOTIDE SEQUENCE [LARGE SCALE GENOMIC DNA]</scope>
    <source>
        <strain evidence="1 2">UT/N1</strain>
    </source>
</reference>
<sequence length="359" mass="38508">MSDLMTLRVPGARLRIDARLGHVRSLAIEEGAHLLEPLHAAPWLDDPDIQADDSLPMVERRLAGDFFCAPHGWGGDGLDYGGAANSVWEVAELVQSGQAAAARLRLTRTVQGAVIEKELRLRCGEPILYQSHRLSGGEGALPVANHPMLHLERGGRLCFSPKRGACTPDQPLEPGRHWLDYPAAGSDLSAFPGRDGAVDLHRYPEAEQHEDMVALIEADGNALGWTAVIREAEDDIVFVLKDPAVLPVTLLWYSNGGRIERPFNGRHRRVLGIADGCTAGGADRALDGAGVATHLTLGPGREHVVRHAIGAVRRPRGWMCIADVAVAAGTLTLTEAGGETLHLPFDAGFFSSARAKAFA</sequence>
<keyword evidence="2" id="KW-1185">Reference proteome</keyword>
<evidence type="ECO:0000313" key="2">
    <source>
        <dbReference type="Proteomes" id="UP001560019"/>
    </source>
</evidence>